<feature type="transmembrane region" description="Helical" evidence="10">
    <location>
        <begin position="427"/>
        <end position="449"/>
    </location>
</feature>
<evidence type="ECO:0000313" key="11">
    <source>
        <dbReference type="EMBL" id="KAK8872365.1"/>
    </source>
</evidence>
<proteinExistence type="inferred from homology"/>
<keyword evidence="4 10" id="KW-0812">Transmembrane</keyword>
<comment type="subcellular location">
    <subcellularLocation>
        <location evidence="2">Cell membrane</location>
        <topology evidence="2">Multi-pass membrane protein</topology>
    </subcellularLocation>
</comment>
<gene>
    <name evidence="11" type="ORF">PGQ11_002879</name>
</gene>
<keyword evidence="12" id="KW-1185">Reference proteome</keyword>
<dbReference type="InterPro" id="IPR003691">
    <property type="entry name" value="FluC"/>
</dbReference>
<dbReference type="EMBL" id="JAPCWZ010000003">
    <property type="protein sequence ID" value="KAK8872365.1"/>
    <property type="molecule type" value="Genomic_DNA"/>
</dbReference>
<keyword evidence="5 10" id="KW-1133">Transmembrane helix</keyword>
<comment type="similarity">
    <text evidence="7">Belongs to the fluoride channel Fluc/FEX (TC 1.A.43) family.</text>
</comment>
<feature type="compositionally biased region" description="Basic and acidic residues" evidence="9">
    <location>
        <begin position="50"/>
        <end position="61"/>
    </location>
</feature>
<comment type="function">
    <text evidence="1">Fluoride channel required for the rapid expulsion of cytoplasmic fluoride.</text>
</comment>
<evidence type="ECO:0000256" key="7">
    <source>
        <dbReference type="ARBA" id="ARBA00035120"/>
    </source>
</evidence>
<evidence type="ECO:0000313" key="12">
    <source>
        <dbReference type="Proteomes" id="UP001390339"/>
    </source>
</evidence>
<feature type="transmembrane region" description="Helical" evidence="10">
    <location>
        <begin position="324"/>
        <end position="350"/>
    </location>
</feature>
<protein>
    <submittedName>
        <fullName evidence="11">CrcB-like protein-domain-containing protein</fullName>
    </submittedName>
</protein>
<evidence type="ECO:0000256" key="6">
    <source>
        <dbReference type="ARBA" id="ARBA00023136"/>
    </source>
</evidence>
<evidence type="ECO:0000256" key="8">
    <source>
        <dbReference type="ARBA" id="ARBA00035585"/>
    </source>
</evidence>
<keyword evidence="3" id="KW-1003">Cell membrane</keyword>
<dbReference type="Pfam" id="PF02537">
    <property type="entry name" value="CRCB"/>
    <property type="match status" value="2"/>
</dbReference>
<name>A0ABR2J4Y8_9PEZI</name>
<feature type="transmembrane region" description="Helical" evidence="10">
    <location>
        <begin position="370"/>
        <end position="390"/>
    </location>
</feature>
<accession>A0ABR2J4Y8</accession>
<feature type="transmembrane region" description="Helical" evidence="10">
    <location>
        <begin position="402"/>
        <end position="421"/>
    </location>
</feature>
<feature type="compositionally biased region" description="Polar residues" evidence="9">
    <location>
        <begin position="124"/>
        <end position="135"/>
    </location>
</feature>
<feature type="region of interest" description="Disordered" evidence="9">
    <location>
        <begin position="1"/>
        <end position="149"/>
    </location>
</feature>
<organism evidence="11 12">
    <name type="scientific">Apiospora arundinis</name>
    <dbReference type="NCBI Taxonomy" id="335852"/>
    <lineage>
        <taxon>Eukaryota</taxon>
        <taxon>Fungi</taxon>
        <taxon>Dikarya</taxon>
        <taxon>Ascomycota</taxon>
        <taxon>Pezizomycotina</taxon>
        <taxon>Sordariomycetes</taxon>
        <taxon>Xylariomycetidae</taxon>
        <taxon>Amphisphaeriales</taxon>
        <taxon>Apiosporaceae</taxon>
        <taxon>Apiospora</taxon>
    </lineage>
</organism>
<evidence type="ECO:0000256" key="4">
    <source>
        <dbReference type="ARBA" id="ARBA00022692"/>
    </source>
</evidence>
<dbReference type="Proteomes" id="UP001390339">
    <property type="component" value="Unassembled WGS sequence"/>
</dbReference>
<evidence type="ECO:0000256" key="1">
    <source>
        <dbReference type="ARBA" id="ARBA00002598"/>
    </source>
</evidence>
<evidence type="ECO:0000256" key="5">
    <source>
        <dbReference type="ARBA" id="ARBA00022989"/>
    </source>
</evidence>
<sequence>MAEQWKNLSEFAAPEPVQNPNDDEPIARHTSLEEAEEEEKGEISNQRRASHSDPRLVLKNDDNDDDDDDNSGREPEYSDPAGVNNLTEMDPDGVVENPDERRIYRHHNLEQELGSGDEEEKQNEATTSAGSSHSQAPNNRRPGGGGSRAGGAKTDVFICMHLVVFSILGTLARLGLTALTTYPGQPARFSSLWPNFAGSLVLGFLSEGAMLLRHPTASRSLSRPAAVEVEQEEEKKSKKKKAGKPAAEAAEDDDDPHAKKKEEEQATPTPVPLHIGLATGFCGSLTSFSAFMRDCFLALAGTLESGGGQDPPSPQQRSSAGRDFMGVAAVILTTLALSAAGLKFGAHLAIAAKRLDKQLPLRLLRLLDRATVVLGAGVWAAAVVLAAVPPDRRGQNTWRGEVLFALVLAPLGCLVRFLASIKLNARLVGFPLGTFGVNMLGTLLLAVAWDLQRLPRGGGGGDLVSCQVLQGVEDGFCGCLTTVSTWILELSSLRRSHAYCYGFVSVLTGLGIVVAVMGPLKWTVGLAQAICTKL</sequence>
<feature type="transmembrane region" description="Helical" evidence="10">
    <location>
        <begin position="498"/>
        <end position="518"/>
    </location>
</feature>
<evidence type="ECO:0000256" key="10">
    <source>
        <dbReference type="SAM" id="Phobius"/>
    </source>
</evidence>
<reference evidence="11 12" key="1">
    <citation type="journal article" date="2024" name="IMA Fungus">
        <title>Apiospora arundinis, a panoply of carbohydrate-active enzymes and secondary metabolites.</title>
        <authorList>
            <person name="Sorensen T."/>
            <person name="Petersen C."/>
            <person name="Muurmann A.T."/>
            <person name="Christiansen J.V."/>
            <person name="Brundto M.L."/>
            <person name="Overgaard C.K."/>
            <person name="Boysen A.T."/>
            <person name="Wollenberg R.D."/>
            <person name="Larsen T.O."/>
            <person name="Sorensen J.L."/>
            <person name="Nielsen K.L."/>
            <person name="Sondergaard T.E."/>
        </authorList>
    </citation>
    <scope>NUCLEOTIDE SEQUENCE [LARGE SCALE GENOMIC DNA]</scope>
    <source>
        <strain evidence="11 12">AAU 773</strain>
    </source>
</reference>
<comment type="catalytic activity">
    <reaction evidence="8">
        <text>fluoride(in) = fluoride(out)</text>
        <dbReference type="Rhea" id="RHEA:76159"/>
        <dbReference type="ChEBI" id="CHEBI:17051"/>
    </reaction>
    <physiologicalReaction direction="left-to-right" evidence="8">
        <dbReference type="Rhea" id="RHEA:76160"/>
    </physiologicalReaction>
</comment>
<comment type="caution">
    <text evidence="11">The sequence shown here is derived from an EMBL/GenBank/DDBJ whole genome shotgun (WGS) entry which is preliminary data.</text>
</comment>
<feature type="compositionally biased region" description="Basic and acidic residues" evidence="9">
    <location>
        <begin position="98"/>
        <end position="110"/>
    </location>
</feature>
<evidence type="ECO:0000256" key="9">
    <source>
        <dbReference type="SAM" id="MobiDB-lite"/>
    </source>
</evidence>
<feature type="region of interest" description="Disordered" evidence="9">
    <location>
        <begin position="217"/>
        <end position="271"/>
    </location>
</feature>
<keyword evidence="6 10" id="KW-0472">Membrane</keyword>
<evidence type="ECO:0000256" key="2">
    <source>
        <dbReference type="ARBA" id="ARBA00004651"/>
    </source>
</evidence>
<evidence type="ECO:0000256" key="3">
    <source>
        <dbReference type="ARBA" id="ARBA00022475"/>
    </source>
</evidence>
<dbReference type="PANTHER" id="PTHR28259:SF1">
    <property type="entry name" value="FLUORIDE EXPORT PROTEIN 1-RELATED"/>
    <property type="match status" value="1"/>
</dbReference>
<dbReference type="PANTHER" id="PTHR28259">
    <property type="entry name" value="FLUORIDE EXPORT PROTEIN 1-RELATED"/>
    <property type="match status" value="1"/>
</dbReference>